<proteinExistence type="predicted"/>
<dbReference type="EMBL" id="QPEX01000006">
    <property type="protein sequence ID" value="RCS56036.1"/>
    <property type="molecule type" value="Genomic_DNA"/>
</dbReference>
<keyword evidence="1" id="KW-0812">Transmembrane</keyword>
<comment type="caution">
    <text evidence="2">The sequence shown here is derived from an EMBL/GenBank/DDBJ whole genome shotgun (WGS) entry which is preliminary data.</text>
</comment>
<organism evidence="2 3">
    <name type="scientific">Bremerella cremea</name>
    <dbReference type="NCBI Taxonomy" id="1031537"/>
    <lineage>
        <taxon>Bacteria</taxon>
        <taxon>Pseudomonadati</taxon>
        <taxon>Planctomycetota</taxon>
        <taxon>Planctomycetia</taxon>
        <taxon>Pirellulales</taxon>
        <taxon>Pirellulaceae</taxon>
        <taxon>Bremerella</taxon>
    </lineage>
</organism>
<dbReference type="RefSeq" id="WP_114366876.1">
    <property type="nucleotide sequence ID" value="NZ_QPEX01000006.1"/>
</dbReference>
<protein>
    <submittedName>
        <fullName evidence="2">Uncharacterized protein</fullName>
    </submittedName>
</protein>
<reference evidence="2 3" key="1">
    <citation type="submission" date="2018-07" db="EMBL/GenBank/DDBJ databases">
        <title>Comparative genomes isolates from brazilian mangrove.</title>
        <authorList>
            <person name="De Araujo J.E."/>
            <person name="Taketani R.G."/>
            <person name="Silva M.C.P."/>
            <person name="Lourenco M.V."/>
            <person name="Oliveira V.M."/>
            <person name="Andreote F.D."/>
        </authorList>
    </citation>
    <scope>NUCLEOTIDE SEQUENCE [LARGE SCALE GENOMIC DNA]</scope>
    <source>
        <strain evidence="2 3">HEX PRIS-MGV</strain>
    </source>
</reference>
<name>A0A368KZD1_9BACT</name>
<sequence>MTLEVWIISFFTAAIGLAAIWAAIFNIEPVFASRKIAFVERRIGRANARLVVGVGGVALLALAISFIMLPPG</sequence>
<feature type="transmembrane region" description="Helical" evidence="1">
    <location>
        <begin position="48"/>
        <end position="69"/>
    </location>
</feature>
<evidence type="ECO:0000313" key="3">
    <source>
        <dbReference type="Proteomes" id="UP000253562"/>
    </source>
</evidence>
<accession>A0A368KZD1</accession>
<evidence type="ECO:0000256" key="1">
    <source>
        <dbReference type="SAM" id="Phobius"/>
    </source>
</evidence>
<dbReference type="AlphaFoldDB" id="A0A368KZD1"/>
<keyword evidence="1" id="KW-0472">Membrane</keyword>
<keyword evidence="1" id="KW-1133">Transmembrane helix</keyword>
<evidence type="ECO:0000313" key="2">
    <source>
        <dbReference type="EMBL" id="RCS56036.1"/>
    </source>
</evidence>
<dbReference type="Proteomes" id="UP000253562">
    <property type="component" value="Unassembled WGS sequence"/>
</dbReference>
<feature type="transmembrane region" description="Helical" evidence="1">
    <location>
        <begin position="6"/>
        <end position="27"/>
    </location>
</feature>
<gene>
    <name evidence="2" type="ORF">DTL42_01215</name>
</gene>